<dbReference type="EMBL" id="KV417549">
    <property type="protein sequence ID" value="KZP21249.1"/>
    <property type="molecule type" value="Genomic_DNA"/>
</dbReference>
<proteinExistence type="predicted"/>
<evidence type="ECO:0000313" key="2">
    <source>
        <dbReference type="EMBL" id="KZP21249.1"/>
    </source>
</evidence>
<accession>A0A166JVB8</accession>
<feature type="region of interest" description="Disordered" evidence="1">
    <location>
        <begin position="343"/>
        <end position="388"/>
    </location>
</feature>
<dbReference type="Proteomes" id="UP000076532">
    <property type="component" value="Unassembled WGS sequence"/>
</dbReference>
<feature type="compositionally biased region" description="Polar residues" evidence="1">
    <location>
        <begin position="348"/>
        <end position="360"/>
    </location>
</feature>
<feature type="region of interest" description="Disordered" evidence="1">
    <location>
        <begin position="317"/>
        <end position="336"/>
    </location>
</feature>
<gene>
    <name evidence="2" type="ORF">FIBSPDRAFT_1044396</name>
</gene>
<organism evidence="2 3">
    <name type="scientific">Athelia psychrophila</name>
    <dbReference type="NCBI Taxonomy" id="1759441"/>
    <lineage>
        <taxon>Eukaryota</taxon>
        <taxon>Fungi</taxon>
        <taxon>Dikarya</taxon>
        <taxon>Basidiomycota</taxon>
        <taxon>Agaricomycotina</taxon>
        <taxon>Agaricomycetes</taxon>
        <taxon>Agaricomycetidae</taxon>
        <taxon>Atheliales</taxon>
        <taxon>Atheliaceae</taxon>
        <taxon>Athelia</taxon>
    </lineage>
</organism>
<keyword evidence="3" id="KW-1185">Reference proteome</keyword>
<sequence>MAAAGLTSTIAEAFVRDEIHCEDLPDIIHAKSRQTHSKTPPDSSWDQVPLIANLIRRVFASMEVDVTDLEITIVHPGCTSYTFSTSEWHLATEEGCRKLTMPRLRLSVCDLRKLKDPSAGGHVSQETIMSSLDPLTLRLVVPPPLSSQARRRHVENMRLTISAGVLGCAIPARHINDIMETLERARTCRKQSSSKKVYPNPTPGLDTSLEIQAIVTLLLPPFAPGSDDLQWAAALSPFFASPLSDIHLSRRHVRVCLRDLSLLRTFSAAEKLPHSLVKIALTLGDVSIHSVSAHQTAPTSDCAALSSTSNLRIDRNLPFQYPPTHPHTSADCHNLPTFSTQRRADDAQQVSLVPETSPSLLPNRKGRRRKVQSAGNNNSQPLPNTGPRAPISLLATFAKNQQGHSLIGPIEIKLAPLAIYLDLQLVFCDNAVLAYLEEIFRSVAKHSRTNASRKVRQWKLLINLEMVRLE</sequence>
<evidence type="ECO:0000256" key="1">
    <source>
        <dbReference type="SAM" id="MobiDB-lite"/>
    </source>
</evidence>
<dbReference type="AlphaFoldDB" id="A0A166JVB8"/>
<reference evidence="2 3" key="1">
    <citation type="journal article" date="2016" name="Mol. Biol. Evol.">
        <title>Comparative Genomics of Early-Diverging Mushroom-Forming Fungi Provides Insights into the Origins of Lignocellulose Decay Capabilities.</title>
        <authorList>
            <person name="Nagy L.G."/>
            <person name="Riley R."/>
            <person name="Tritt A."/>
            <person name="Adam C."/>
            <person name="Daum C."/>
            <person name="Floudas D."/>
            <person name="Sun H."/>
            <person name="Yadav J.S."/>
            <person name="Pangilinan J."/>
            <person name="Larsson K.H."/>
            <person name="Matsuura K."/>
            <person name="Barry K."/>
            <person name="Labutti K."/>
            <person name="Kuo R."/>
            <person name="Ohm R.A."/>
            <person name="Bhattacharya S.S."/>
            <person name="Shirouzu T."/>
            <person name="Yoshinaga Y."/>
            <person name="Martin F.M."/>
            <person name="Grigoriev I.V."/>
            <person name="Hibbett D.S."/>
        </authorList>
    </citation>
    <scope>NUCLEOTIDE SEQUENCE [LARGE SCALE GENOMIC DNA]</scope>
    <source>
        <strain evidence="2 3">CBS 109695</strain>
    </source>
</reference>
<evidence type="ECO:0000313" key="3">
    <source>
        <dbReference type="Proteomes" id="UP000076532"/>
    </source>
</evidence>
<protein>
    <submittedName>
        <fullName evidence="2">Uncharacterized protein</fullName>
    </submittedName>
</protein>
<dbReference type="STRING" id="436010.A0A166JVB8"/>
<feature type="non-terminal residue" evidence="2">
    <location>
        <position position="470"/>
    </location>
</feature>
<feature type="compositionally biased region" description="Polar residues" evidence="1">
    <location>
        <begin position="373"/>
        <end position="383"/>
    </location>
</feature>
<name>A0A166JVB8_9AGAM</name>